<dbReference type="InterPro" id="IPR036890">
    <property type="entry name" value="HATPase_C_sf"/>
</dbReference>
<dbReference type="GO" id="GO:0007234">
    <property type="term" value="P:osmosensory signaling via phosphorelay pathway"/>
    <property type="evidence" value="ECO:0007669"/>
    <property type="project" value="TreeGrafter"/>
</dbReference>
<dbReference type="InterPro" id="IPR005467">
    <property type="entry name" value="His_kinase_dom"/>
</dbReference>
<feature type="domain" description="Histidine kinase" evidence="5">
    <location>
        <begin position="206"/>
        <end position="403"/>
    </location>
</feature>
<dbReference type="SUPFAM" id="SSF55874">
    <property type="entry name" value="ATPase domain of HSP90 chaperone/DNA topoisomerase II/histidine kinase"/>
    <property type="match status" value="1"/>
</dbReference>
<keyword evidence="7" id="KW-1185">Reference proteome</keyword>
<dbReference type="SMART" id="SM00387">
    <property type="entry name" value="HATPase_c"/>
    <property type="match status" value="1"/>
</dbReference>
<evidence type="ECO:0000313" key="7">
    <source>
        <dbReference type="Proteomes" id="UP001218895"/>
    </source>
</evidence>
<organism evidence="6 7">
    <name type="scientific">Methanomicrobium antiquum</name>
    <dbReference type="NCBI Taxonomy" id="487686"/>
    <lineage>
        <taxon>Archaea</taxon>
        <taxon>Methanobacteriati</taxon>
        <taxon>Methanobacteriota</taxon>
        <taxon>Stenosarchaea group</taxon>
        <taxon>Methanomicrobia</taxon>
        <taxon>Methanomicrobiales</taxon>
        <taxon>Methanomicrobiaceae</taxon>
        <taxon>Methanomicrobium</taxon>
    </lineage>
</organism>
<dbReference type="Proteomes" id="UP001218895">
    <property type="component" value="Chromosome"/>
</dbReference>
<dbReference type="GeneID" id="79950418"/>
<dbReference type="Gene3D" id="3.30.565.10">
    <property type="entry name" value="Histidine kinase-like ATPase, C-terminal domain"/>
    <property type="match status" value="1"/>
</dbReference>
<keyword evidence="3" id="KW-0808">Transferase</keyword>
<dbReference type="InterPro" id="IPR050351">
    <property type="entry name" value="BphY/WalK/GraS-like"/>
</dbReference>
<sequence length="407" mass="46685">MRNQGLFYPFIATYSEESDDILKTQKDIADFWINNENDNESMYNKFYKFVEKSTEISKSAKQDRGIHDILPLVWNKTPVGLIIINSKTRDILGFNLAFIEIFGIENPQNIRFNDLFKDPNITDSLINTIEFGENQRIEADYDFDKIKKSKIYSTSKKGKANLELILIPLNDKDANILIHVNDITNLKKAESRILLVNKELSFLTGITRHDVINQVSAVKLYAELLCYSQSDDDKAFGYLKAIEDCTGNIERLVNFSKDYENLGKFDNSWQDLKNMVLLSVSDVLKPDINLRIETGNCEIFTDDMMKFVFSSLSENSVRHGENVSLISVKFREDGDFGVISFEDNGVGVAKEDKERIFMKGVGKNTGYGLFFVKEILEFMGYSIIEIGCFGKGARFEIKVPAEKWRYF</sequence>
<dbReference type="PROSITE" id="PS50109">
    <property type="entry name" value="HIS_KIN"/>
    <property type="match status" value="1"/>
</dbReference>
<evidence type="ECO:0000256" key="3">
    <source>
        <dbReference type="ARBA" id="ARBA00022679"/>
    </source>
</evidence>
<dbReference type="KEGG" id="manq:L1994_08430"/>
<evidence type="ECO:0000256" key="4">
    <source>
        <dbReference type="ARBA" id="ARBA00022777"/>
    </source>
</evidence>
<dbReference type="InterPro" id="IPR004358">
    <property type="entry name" value="Sig_transdc_His_kin-like_C"/>
</dbReference>
<dbReference type="AlphaFoldDB" id="A0AAF0FUJ7"/>
<dbReference type="PRINTS" id="PR00344">
    <property type="entry name" value="BCTRLSENSOR"/>
</dbReference>
<gene>
    <name evidence="6" type="ORF">L1994_08430</name>
</gene>
<dbReference type="GO" id="GO:0000156">
    <property type="term" value="F:phosphorelay response regulator activity"/>
    <property type="evidence" value="ECO:0007669"/>
    <property type="project" value="TreeGrafter"/>
</dbReference>
<dbReference type="Pfam" id="PF02518">
    <property type="entry name" value="HATPase_c"/>
    <property type="match status" value="1"/>
</dbReference>
<keyword evidence="4 6" id="KW-0418">Kinase</keyword>
<dbReference type="EC" id="2.7.13.3" evidence="2"/>
<evidence type="ECO:0000256" key="2">
    <source>
        <dbReference type="ARBA" id="ARBA00012438"/>
    </source>
</evidence>
<accession>A0AAF0FUJ7</accession>
<dbReference type="RefSeq" id="WP_278099009.1">
    <property type="nucleotide sequence ID" value="NZ_CP091092.1"/>
</dbReference>
<dbReference type="GO" id="GO:0004673">
    <property type="term" value="F:protein histidine kinase activity"/>
    <property type="evidence" value="ECO:0007669"/>
    <property type="project" value="UniProtKB-EC"/>
</dbReference>
<dbReference type="PANTHER" id="PTHR42878:SF14">
    <property type="entry name" value="OSMOLARITY TWO-COMPONENT SYSTEM PROTEIN SSK1"/>
    <property type="match status" value="1"/>
</dbReference>
<proteinExistence type="predicted"/>
<comment type="catalytic activity">
    <reaction evidence="1">
        <text>ATP + protein L-histidine = ADP + protein N-phospho-L-histidine.</text>
        <dbReference type="EC" id="2.7.13.3"/>
    </reaction>
</comment>
<reference evidence="6" key="1">
    <citation type="submission" date="2022-01" db="EMBL/GenBank/DDBJ databases">
        <title>Complete genome of Methanomicrobium antiquum DSM 21220.</title>
        <authorList>
            <person name="Chen S.-C."/>
            <person name="You Y.-T."/>
            <person name="Zhou Y.-Z."/>
            <person name="Lai M.-C."/>
        </authorList>
    </citation>
    <scope>NUCLEOTIDE SEQUENCE</scope>
    <source>
        <strain evidence="6">DSM 21220</strain>
    </source>
</reference>
<dbReference type="EMBL" id="CP091092">
    <property type="protein sequence ID" value="WFN36170.1"/>
    <property type="molecule type" value="Genomic_DNA"/>
</dbReference>
<protein>
    <recommendedName>
        <fullName evidence="2">histidine kinase</fullName>
        <ecNumber evidence="2">2.7.13.3</ecNumber>
    </recommendedName>
</protein>
<name>A0AAF0FUJ7_9EURY</name>
<dbReference type="InterPro" id="IPR003594">
    <property type="entry name" value="HATPase_dom"/>
</dbReference>
<dbReference type="GO" id="GO:0030295">
    <property type="term" value="F:protein kinase activator activity"/>
    <property type="evidence" value="ECO:0007669"/>
    <property type="project" value="TreeGrafter"/>
</dbReference>
<evidence type="ECO:0000313" key="6">
    <source>
        <dbReference type="EMBL" id="WFN36170.1"/>
    </source>
</evidence>
<dbReference type="PANTHER" id="PTHR42878">
    <property type="entry name" value="TWO-COMPONENT HISTIDINE KINASE"/>
    <property type="match status" value="1"/>
</dbReference>
<evidence type="ECO:0000256" key="1">
    <source>
        <dbReference type="ARBA" id="ARBA00000085"/>
    </source>
</evidence>
<evidence type="ECO:0000259" key="5">
    <source>
        <dbReference type="PROSITE" id="PS50109"/>
    </source>
</evidence>